<dbReference type="GO" id="GO:0006829">
    <property type="term" value="P:zinc ion transport"/>
    <property type="evidence" value="ECO:0007669"/>
    <property type="project" value="TreeGrafter"/>
</dbReference>
<keyword evidence="3 9" id="KW-0812">Transmembrane</keyword>
<feature type="region of interest" description="Disordered" evidence="8">
    <location>
        <begin position="180"/>
        <end position="388"/>
    </location>
</feature>
<feature type="transmembrane region" description="Helical" evidence="9">
    <location>
        <begin position="720"/>
        <end position="738"/>
    </location>
</feature>
<dbReference type="PANTHER" id="PTHR46531">
    <property type="entry name" value="ZINC TRANSPORTER 6"/>
    <property type="match status" value="1"/>
</dbReference>
<protein>
    <submittedName>
        <fullName evidence="10">Uncharacterized protein</fullName>
    </submittedName>
</protein>
<evidence type="ECO:0000256" key="5">
    <source>
        <dbReference type="ARBA" id="ARBA00022989"/>
    </source>
</evidence>
<reference evidence="10" key="1">
    <citation type="submission" date="2020-07" db="EMBL/GenBank/DDBJ databases">
        <title>Draft Genome Sequence of a Deep-Sea Yeast, Naganishia (Cryptococcus) liquefaciens strain N6.</title>
        <authorList>
            <person name="Han Y.W."/>
            <person name="Kajitani R."/>
            <person name="Morimoto H."/>
            <person name="Parhat M."/>
            <person name="Tsubouchi H."/>
            <person name="Bakenova O."/>
            <person name="Ogata M."/>
            <person name="Argunhan B."/>
            <person name="Aoki R."/>
            <person name="Kajiwara S."/>
            <person name="Itoh T."/>
            <person name="Iwasaki H."/>
        </authorList>
    </citation>
    <scope>NUCLEOTIDE SEQUENCE</scope>
    <source>
        <strain evidence="10">N6</strain>
    </source>
</reference>
<feature type="transmembrane region" description="Helical" evidence="9">
    <location>
        <begin position="678"/>
        <end position="700"/>
    </location>
</feature>
<keyword evidence="7 9" id="KW-0472">Membrane</keyword>
<feature type="compositionally biased region" description="Basic and acidic residues" evidence="8">
    <location>
        <begin position="10"/>
        <end position="32"/>
    </location>
</feature>
<feature type="region of interest" description="Disordered" evidence="8">
    <location>
        <begin position="1051"/>
        <end position="1102"/>
    </location>
</feature>
<evidence type="ECO:0000256" key="8">
    <source>
        <dbReference type="SAM" id="MobiDB-lite"/>
    </source>
</evidence>
<accession>A0A8H3TSK5</accession>
<feature type="compositionally biased region" description="Basic and acidic residues" evidence="8">
    <location>
        <begin position="107"/>
        <end position="125"/>
    </location>
</feature>
<keyword evidence="2" id="KW-0813">Transport</keyword>
<keyword evidence="5 9" id="KW-1133">Transmembrane helix</keyword>
<comment type="caution">
    <text evidence="10">The sequence shown here is derived from an EMBL/GenBank/DDBJ whole genome shotgun (WGS) entry which is preliminary data.</text>
</comment>
<dbReference type="OrthoDB" id="5382797at2759"/>
<dbReference type="SUPFAM" id="SSF161111">
    <property type="entry name" value="Cation efflux protein transmembrane domain-like"/>
    <property type="match status" value="1"/>
</dbReference>
<dbReference type="Proteomes" id="UP000620104">
    <property type="component" value="Unassembled WGS sequence"/>
</dbReference>
<feature type="region of interest" description="Disordered" evidence="8">
    <location>
        <begin position="1"/>
        <end position="78"/>
    </location>
</feature>
<dbReference type="PANTHER" id="PTHR46531:SF1">
    <property type="entry name" value="ZINC TRANSPORTER 6"/>
    <property type="match status" value="1"/>
</dbReference>
<feature type="compositionally biased region" description="Low complexity" evidence="8">
    <location>
        <begin position="213"/>
        <end position="228"/>
    </location>
</feature>
<gene>
    <name evidence="10" type="ORF">NliqN6_1876</name>
</gene>
<feature type="compositionally biased region" description="Basic and acidic residues" evidence="8">
    <location>
        <begin position="1060"/>
        <end position="1079"/>
    </location>
</feature>
<feature type="compositionally biased region" description="Basic residues" evidence="8">
    <location>
        <begin position="553"/>
        <end position="564"/>
    </location>
</feature>
<feature type="compositionally biased region" description="Polar residues" evidence="8">
    <location>
        <begin position="126"/>
        <end position="161"/>
    </location>
</feature>
<feature type="compositionally biased region" description="Polar residues" evidence="8">
    <location>
        <begin position="61"/>
        <end position="77"/>
    </location>
</feature>
<feature type="compositionally biased region" description="Acidic residues" evidence="8">
    <location>
        <begin position="339"/>
        <end position="352"/>
    </location>
</feature>
<dbReference type="AlphaFoldDB" id="A0A8H3TSK5"/>
<feature type="region of interest" description="Disordered" evidence="8">
    <location>
        <begin position="541"/>
        <end position="564"/>
    </location>
</feature>
<feature type="region of interest" description="Disordered" evidence="8">
    <location>
        <begin position="403"/>
        <end position="425"/>
    </location>
</feature>
<sequence length="1124" mass="122517">MSITPPATPDPEKMTAEAEADEGKDSRSDHLPRIILDNGHSVRGFTPSPSISPPATASSCLHPSNRQNPTRPSTLTFGSPMLAGLGISGIGTGDFAVDEIVIAEDSNAARENRHISQDEVSRRSGSDSGTPTTIMGISHSTSVAPTPTKHSSPASPFTMSQKSNLFGRADEHDRIHRVRQHEHQTFKKYSPPSPTDRSGISMDRFEDPLPDVTLAESSLAKLSSSTSSGFLNPFEMPSVGPKLSSPFNPPSDQLYKQSSPLRDQLPWIRDASPEKSAYHGRGSLSSPPPLSPSQSSSPSRANSTASQSSTRRSIPRSSLTRTPPSSGRNSTFPTVAESVADEEEYGDLDTFEDNTSPARRWKEKIATGDEEAEEGRNSLPDLPLMPTTPSRFSFTVTQQLHPRYSPQTQYPDSRSSLGQAQSSQRLSATNYDFMIPPSPTVTPSWQHGRSDSVTSNVDGDHRIHARNLSLFFPRPDANGIVPAPRASPSEVSHRDSAPVTLILPKDQEREQRVADGQGFSFGLPVPLRTPSVSTGIGGSIEIQGHQHAVDPSKKRRGHHHRHSMSHNFFPFLDSAVTNPALSPRDAAVDGLQPSLSAKPKTVASTFVNGSDSARELNNTTIPLLPSPSTTIKRQSLVSRVLGLSPRMQVKTGMGMLELFLGVSFWVDGQLHGNISMTGLGYLVVFDAMGLLLQVCGSFLTSGLAAQSTLSNPFGAHRREILYYFVQAIFLLFAATYIAKESLEHMLVAEAHGHGAHNHAQRGAILMTDKQHAGTLNHRTDTSMLLLLVACAATTISGVSLQNHGKLVNAVGPIMSMSSKGTAALNLAQKIHPAIGKLVERLSGNPFSLAVSVSCFTALLAQALVPFDQVDLTEKALALVETVLAFWLAYPASIAFGKVLLQTAPPQDAIQSLALKKAIREIEAHPIVTRVSRPHFWQLTPHSPHSKSSPIAFMRPRAISRATSHYNRTERSEKTTSQWNDSNASSILVANIVVHLRADIESRKVTEVTRLAYEAFDNAMGARKSGQKWAMRGGELAVMVMRGERKQFRRAHEHGHKHEHKHECEHAHAHGHQHEHEDHHQHHRGHHHHDHDQGHKNGHAHGPHIAHANKAVHEHKCEHGSNHHH</sequence>
<dbReference type="InterPro" id="IPR052005">
    <property type="entry name" value="CDF_SLC30A"/>
</dbReference>
<evidence type="ECO:0000256" key="1">
    <source>
        <dbReference type="ARBA" id="ARBA00004127"/>
    </source>
</evidence>
<evidence type="ECO:0000313" key="11">
    <source>
        <dbReference type="Proteomes" id="UP000620104"/>
    </source>
</evidence>
<proteinExistence type="predicted"/>
<keyword evidence="6" id="KW-0406">Ion transport</keyword>
<feature type="compositionally biased region" description="Low complexity" evidence="8">
    <location>
        <begin position="46"/>
        <end position="59"/>
    </location>
</feature>
<evidence type="ECO:0000313" key="10">
    <source>
        <dbReference type="EMBL" id="GHJ85474.1"/>
    </source>
</evidence>
<feature type="compositionally biased region" description="Low complexity" evidence="8">
    <location>
        <begin position="292"/>
        <end position="328"/>
    </location>
</feature>
<evidence type="ECO:0000256" key="4">
    <source>
        <dbReference type="ARBA" id="ARBA00022833"/>
    </source>
</evidence>
<keyword evidence="11" id="KW-1185">Reference proteome</keyword>
<evidence type="ECO:0000256" key="7">
    <source>
        <dbReference type="ARBA" id="ARBA00023136"/>
    </source>
</evidence>
<evidence type="ECO:0000256" key="3">
    <source>
        <dbReference type="ARBA" id="ARBA00022692"/>
    </source>
</evidence>
<organism evidence="10 11">
    <name type="scientific">Naganishia liquefaciens</name>
    <dbReference type="NCBI Taxonomy" id="104408"/>
    <lineage>
        <taxon>Eukaryota</taxon>
        <taxon>Fungi</taxon>
        <taxon>Dikarya</taxon>
        <taxon>Basidiomycota</taxon>
        <taxon>Agaricomycotina</taxon>
        <taxon>Tremellomycetes</taxon>
        <taxon>Filobasidiales</taxon>
        <taxon>Filobasidiaceae</taxon>
        <taxon>Naganishia</taxon>
    </lineage>
</organism>
<dbReference type="GO" id="GO:0005794">
    <property type="term" value="C:Golgi apparatus"/>
    <property type="evidence" value="ECO:0007669"/>
    <property type="project" value="UniProtKB-SubCell"/>
</dbReference>
<evidence type="ECO:0000256" key="2">
    <source>
        <dbReference type="ARBA" id="ARBA00022448"/>
    </source>
</evidence>
<dbReference type="EMBL" id="BLZA01000011">
    <property type="protein sequence ID" value="GHJ85474.1"/>
    <property type="molecule type" value="Genomic_DNA"/>
</dbReference>
<comment type="subcellular location">
    <subcellularLocation>
        <location evidence="1">Endomembrane system</location>
        <topology evidence="1">Multi-pass membrane protein</topology>
    </subcellularLocation>
</comment>
<dbReference type="InterPro" id="IPR027469">
    <property type="entry name" value="Cation_efflux_TMD_sf"/>
</dbReference>
<dbReference type="GO" id="GO:0016020">
    <property type="term" value="C:membrane"/>
    <property type="evidence" value="ECO:0007669"/>
    <property type="project" value="UniProtKB-SubCell"/>
</dbReference>
<name>A0A8H3TSK5_9TREE</name>
<feature type="compositionally biased region" description="Polar residues" evidence="8">
    <location>
        <begin position="250"/>
        <end position="261"/>
    </location>
</feature>
<feature type="region of interest" description="Disordered" evidence="8">
    <location>
        <begin position="105"/>
        <end position="161"/>
    </location>
</feature>
<evidence type="ECO:0000256" key="9">
    <source>
        <dbReference type="SAM" id="Phobius"/>
    </source>
</evidence>
<evidence type="ECO:0000256" key="6">
    <source>
        <dbReference type="ARBA" id="ARBA00023065"/>
    </source>
</evidence>
<keyword evidence="4" id="KW-0862">Zinc</keyword>